<feature type="compositionally biased region" description="Basic and acidic residues" evidence="1">
    <location>
        <begin position="88"/>
        <end position="104"/>
    </location>
</feature>
<name>A0AAD7RVV9_9TELE</name>
<dbReference type="EMBL" id="JAINUG010000161">
    <property type="protein sequence ID" value="KAJ8391128.1"/>
    <property type="molecule type" value="Genomic_DNA"/>
</dbReference>
<evidence type="ECO:0000313" key="2">
    <source>
        <dbReference type="EMBL" id="KAJ8391128.1"/>
    </source>
</evidence>
<evidence type="ECO:0000256" key="1">
    <source>
        <dbReference type="SAM" id="MobiDB-lite"/>
    </source>
</evidence>
<accession>A0AAD7RVV9</accession>
<dbReference type="AlphaFoldDB" id="A0AAD7RVV9"/>
<protein>
    <submittedName>
        <fullName evidence="2">Uncharacterized protein</fullName>
    </submittedName>
</protein>
<comment type="caution">
    <text evidence="2">The sequence shown here is derived from an EMBL/GenBank/DDBJ whole genome shotgun (WGS) entry which is preliminary data.</text>
</comment>
<feature type="region of interest" description="Disordered" evidence="1">
    <location>
        <begin position="84"/>
        <end position="104"/>
    </location>
</feature>
<gene>
    <name evidence="2" type="ORF">AAFF_G00095570</name>
</gene>
<organism evidence="2 3">
    <name type="scientific">Aldrovandia affinis</name>
    <dbReference type="NCBI Taxonomy" id="143900"/>
    <lineage>
        <taxon>Eukaryota</taxon>
        <taxon>Metazoa</taxon>
        <taxon>Chordata</taxon>
        <taxon>Craniata</taxon>
        <taxon>Vertebrata</taxon>
        <taxon>Euteleostomi</taxon>
        <taxon>Actinopterygii</taxon>
        <taxon>Neopterygii</taxon>
        <taxon>Teleostei</taxon>
        <taxon>Notacanthiformes</taxon>
        <taxon>Halosauridae</taxon>
        <taxon>Aldrovandia</taxon>
    </lineage>
</organism>
<evidence type="ECO:0000313" key="3">
    <source>
        <dbReference type="Proteomes" id="UP001221898"/>
    </source>
</evidence>
<sequence>MERQHALYAILGKGWGVSDQGLPSQSCDLSLPPRRVKLLSRLRRAIFNCLFGRGGLPVLKARRSRVIASAGVAVECAGVKPAGFYKPRGPEKADGAQERTERGC</sequence>
<proteinExistence type="predicted"/>
<keyword evidence="3" id="KW-1185">Reference proteome</keyword>
<reference evidence="2" key="1">
    <citation type="journal article" date="2023" name="Science">
        <title>Genome structures resolve the early diversification of teleost fishes.</title>
        <authorList>
            <person name="Parey E."/>
            <person name="Louis A."/>
            <person name="Montfort J."/>
            <person name="Bouchez O."/>
            <person name="Roques C."/>
            <person name="Iampietro C."/>
            <person name="Lluch J."/>
            <person name="Castinel A."/>
            <person name="Donnadieu C."/>
            <person name="Desvignes T."/>
            <person name="Floi Bucao C."/>
            <person name="Jouanno E."/>
            <person name="Wen M."/>
            <person name="Mejri S."/>
            <person name="Dirks R."/>
            <person name="Jansen H."/>
            <person name="Henkel C."/>
            <person name="Chen W.J."/>
            <person name="Zahm M."/>
            <person name="Cabau C."/>
            <person name="Klopp C."/>
            <person name="Thompson A.W."/>
            <person name="Robinson-Rechavi M."/>
            <person name="Braasch I."/>
            <person name="Lecointre G."/>
            <person name="Bobe J."/>
            <person name="Postlethwait J.H."/>
            <person name="Berthelot C."/>
            <person name="Roest Crollius H."/>
            <person name="Guiguen Y."/>
        </authorList>
    </citation>
    <scope>NUCLEOTIDE SEQUENCE</scope>
    <source>
        <strain evidence="2">NC1722</strain>
    </source>
</reference>
<dbReference type="Proteomes" id="UP001221898">
    <property type="component" value="Unassembled WGS sequence"/>
</dbReference>